<keyword evidence="3" id="KW-1185">Reference proteome</keyword>
<proteinExistence type="predicted"/>
<dbReference type="Pfam" id="PF01850">
    <property type="entry name" value="PIN"/>
    <property type="match status" value="1"/>
</dbReference>
<dbReference type="EMBL" id="FUKJ01000426">
    <property type="protein sequence ID" value="SJM95553.1"/>
    <property type="molecule type" value="Genomic_DNA"/>
</dbReference>
<reference evidence="3" key="1">
    <citation type="submission" date="2017-02" db="EMBL/GenBank/DDBJ databases">
        <authorList>
            <person name="Daims H."/>
        </authorList>
    </citation>
    <scope>NUCLEOTIDE SEQUENCE [LARGE SCALE GENOMIC DNA]</scope>
</reference>
<gene>
    <name evidence="2" type="ORF">CRENPOLYSF2_610012</name>
</gene>
<dbReference type="AlphaFoldDB" id="A0A1R4HH54"/>
<dbReference type="CDD" id="cd09872">
    <property type="entry name" value="PIN_Sll0205-like"/>
    <property type="match status" value="1"/>
</dbReference>
<evidence type="ECO:0000259" key="1">
    <source>
        <dbReference type="Pfam" id="PF01850"/>
    </source>
</evidence>
<dbReference type="InterPro" id="IPR029060">
    <property type="entry name" value="PIN-like_dom_sf"/>
</dbReference>
<dbReference type="RefSeq" id="WP_087148267.1">
    <property type="nucleotide sequence ID" value="NZ_FUKJ01000426.1"/>
</dbReference>
<dbReference type="PANTHER" id="PTHR36173">
    <property type="entry name" value="RIBONUCLEASE VAPC16-RELATED"/>
    <property type="match status" value="1"/>
</dbReference>
<evidence type="ECO:0000313" key="3">
    <source>
        <dbReference type="Proteomes" id="UP000195442"/>
    </source>
</evidence>
<dbReference type="SUPFAM" id="SSF88723">
    <property type="entry name" value="PIN domain-like"/>
    <property type="match status" value="1"/>
</dbReference>
<protein>
    <submittedName>
        <fullName evidence="2">PilT-like protein</fullName>
    </submittedName>
</protein>
<dbReference type="InterPro" id="IPR002716">
    <property type="entry name" value="PIN_dom"/>
</dbReference>
<accession>A0A1R4HH54</accession>
<evidence type="ECO:0000313" key="2">
    <source>
        <dbReference type="EMBL" id="SJM95553.1"/>
    </source>
</evidence>
<dbReference type="InterPro" id="IPR041705">
    <property type="entry name" value="PIN_Sll0205"/>
</dbReference>
<name>A0A1R4HH54_9GAMM</name>
<dbReference type="InterPro" id="IPR052919">
    <property type="entry name" value="TA_system_RNase"/>
</dbReference>
<dbReference type="Gene3D" id="3.40.50.1010">
    <property type="entry name" value="5'-nuclease"/>
    <property type="match status" value="1"/>
</dbReference>
<dbReference type="OrthoDB" id="9798990at2"/>
<feature type="domain" description="PIN" evidence="1">
    <location>
        <begin position="2"/>
        <end position="119"/>
    </location>
</feature>
<dbReference type="Proteomes" id="UP000195442">
    <property type="component" value="Unassembled WGS sequence"/>
</dbReference>
<dbReference type="PANTHER" id="PTHR36173:SF1">
    <property type="entry name" value="RIBONUCLEASE VAPC22"/>
    <property type="match status" value="1"/>
</dbReference>
<organism evidence="2 3">
    <name type="scientific">Crenothrix polyspora</name>
    <dbReference type="NCBI Taxonomy" id="360316"/>
    <lineage>
        <taxon>Bacteria</taxon>
        <taxon>Pseudomonadati</taxon>
        <taxon>Pseudomonadota</taxon>
        <taxon>Gammaproteobacteria</taxon>
        <taxon>Methylococcales</taxon>
        <taxon>Crenotrichaceae</taxon>
        <taxon>Crenothrix</taxon>
    </lineage>
</organism>
<sequence length="130" mass="14688">MIVLDTHIWLWWVNQDSKNLKPDWMSRIQSPEDVGVSAISCFEVAWLERHNRIILPCSRQEWFEKALIGSGITLLPVSPAIASLAVDLYEHHSDPQDRIIIATALAYKSTLISADGKFPLYTELTGLLLS</sequence>